<dbReference type="InterPro" id="IPR036909">
    <property type="entry name" value="Cyt_c-like_dom_sf"/>
</dbReference>
<evidence type="ECO:0000313" key="8">
    <source>
        <dbReference type="Proteomes" id="UP000019666"/>
    </source>
</evidence>
<dbReference type="Proteomes" id="UP000019666">
    <property type="component" value="Unassembled WGS sequence"/>
</dbReference>
<keyword evidence="8" id="KW-1185">Reference proteome</keyword>
<keyword evidence="1 4" id="KW-0349">Heme</keyword>
<dbReference type="AlphaFoldDB" id="A0A017HV85"/>
<dbReference type="STRING" id="442562.Rumeso_00135"/>
<proteinExistence type="predicted"/>
<accession>A0A017HV85</accession>
<evidence type="ECO:0000256" key="4">
    <source>
        <dbReference type="PROSITE-ProRule" id="PRU00433"/>
    </source>
</evidence>
<dbReference type="PATRIC" id="fig|442562.3.peg.136"/>
<evidence type="ECO:0000256" key="2">
    <source>
        <dbReference type="ARBA" id="ARBA00022723"/>
    </source>
</evidence>
<feature type="region of interest" description="Disordered" evidence="5">
    <location>
        <begin position="107"/>
        <end position="136"/>
    </location>
</feature>
<comment type="caution">
    <text evidence="7">The sequence shown here is derived from an EMBL/GenBank/DDBJ whole genome shotgun (WGS) entry which is preliminary data.</text>
</comment>
<evidence type="ECO:0000256" key="3">
    <source>
        <dbReference type="ARBA" id="ARBA00023004"/>
    </source>
</evidence>
<feature type="domain" description="Cytochrome c" evidence="6">
    <location>
        <begin position="21"/>
        <end position="108"/>
    </location>
</feature>
<dbReference type="GO" id="GO:0009055">
    <property type="term" value="F:electron transfer activity"/>
    <property type="evidence" value="ECO:0007669"/>
    <property type="project" value="InterPro"/>
</dbReference>
<dbReference type="PROSITE" id="PS51007">
    <property type="entry name" value="CYTC"/>
    <property type="match status" value="1"/>
</dbReference>
<reference evidence="7 8" key="1">
    <citation type="submission" date="2013-02" db="EMBL/GenBank/DDBJ databases">
        <authorList>
            <person name="Fiebig A."/>
            <person name="Goeker M."/>
            <person name="Klenk H.-P.P."/>
        </authorList>
    </citation>
    <scope>NUCLEOTIDE SEQUENCE [LARGE SCALE GENOMIC DNA]</scope>
    <source>
        <strain evidence="7 8">DSM 19309</strain>
    </source>
</reference>
<keyword evidence="3 4" id="KW-0408">Iron</keyword>
<dbReference type="Gene3D" id="1.10.760.10">
    <property type="entry name" value="Cytochrome c-like domain"/>
    <property type="match status" value="1"/>
</dbReference>
<evidence type="ECO:0000256" key="1">
    <source>
        <dbReference type="ARBA" id="ARBA00022617"/>
    </source>
</evidence>
<dbReference type="InterPro" id="IPR009056">
    <property type="entry name" value="Cyt_c-like_dom"/>
</dbReference>
<organism evidence="7 8">
    <name type="scientific">Rubellimicrobium mesophilum DSM 19309</name>
    <dbReference type="NCBI Taxonomy" id="442562"/>
    <lineage>
        <taxon>Bacteria</taxon>
        <taxon>Pseudomonadati</taxon>
        <taxon>Pseudomonadota</taxon>
        <taxon>Alphaproteobacteria</taxon>
        <taxon>Rhodobacterales</taxon>
        <taxon>Roseobacteraceae</taxon>
        <taxon>Rubellimicrobium</taxon>
    </lineage>
</organism>
<dbReference type="EMBL" id="AOSK01000005">
    <property type="protein sequence ID" value="EYD78306.1"/>
    <property type="molecule type" value="Genomic_DNA"/>
</dbReference>
<dbReference type="Pfam" id="PF00034">
    <property type="entry name" value="Cytochrom_C"/>
    <property type="match status" value="1"/>
</dbReference>
<evidence type="ECO:0000313" key="7">
    <source>
        <dbReference type="EMBL" id="EYD78306.1"/>
    </source>
</evidence>
<dbReference type="GO" id="GO:0046872">
    <property type="term" value="F:metal ion binding"/>
    <property type="evidence" value="ECO:0007669"/>
    <property type="project" value="UniProtKB-KW"/>
</dbReference>
<dbReference type="PROSITE" id="PS51257">
    <property type="entry name" value="PROKAR_LIPOPROTEIN"/>
    <property type="match status" value="1"/>
</dbReference>
<gene>
    <name evidence="7" type="ORF">Rumeso_00135</name>
</gene>
<dbReference type="RefSeq" id="WP_245639363.1">
    <property type="nucleotide sequence ID" value="NZ_KK088615.1"/>
</dbReference>
<keyword evidence="2 4" id="KW-0479">Metal-binding</keyword>
<dbReference type="SUPFAM" id="SSF46626">
    <property type="entry name" value="Cytochrome c"/>
    <property type="match status" value="1"/>
</dbReference>
<evidence type="ECO:0000256" key="5">
    <source>
        <dbReference type="SAM" id="MobiDB-lite"/>
    </source>
</evidence>
<feature type="compositionally biased region" description="Basic and acidic residues" evidence="5">
    <location>
        <begin position="109"/>
        <end position="119"/>
    </location>
</feature>
<dbReference type="HOGENOM" id="CLU_131567_1_0_5"/>
<dbReference type="GO" id="GO:0020037">
    <property type="term" value="F:heme binding"/>
    <property type="evidence" value="ECO:0007669"/>
    <property type="project" value="InterPro"/>
</dbReference>
<name>A0A017HV85_9RHOB</name>
<protein>
    <recommendedName>
        <fullName evidence="6">Cytochrome c domain-containing protein</fullName>
    </recommendedName>
</protein>
<evidence type="ECO:0000259" key="6">
    <source>
        <dbReference type="PROSITE" id="PS51007"/>
    </source>
</evidence>
<sequence>MRRPLILLAPLALMACVPDPHEPVSGRAAFLESCSACHGEDATGNGPLAAGLDPHPADLTRISARNGGTFPRDRVMSTIDGFARGAHFSPAMPEFGRTDLGDTVVVEDDPGRRHPDSGKAARARGLSGEHPAALRG</sequence>